<dbReference type="EMBL" id="DRWR01000108">
    <property type="protein sequence ID" value="HHQ16422.1"/>
    <property type="molecule type" value="Genomic_DNA"/>
</dbReference>
<gene>
    <name evidence="1" type="ORF">ENM15_06380</name>
</gene>
<dbReference type="InterPro" id="IPR025529">
    <property type="entry name" value="DUF4416"/>
</dbReference>
<evidence type="ECO:0000313" key="1">
    <source>
        <dbReference type="EMBL" id="HHQ16422.1"/>
    </source>
</evidence>
<dbReference type="Pfam" id="PF14385">
    <property type="entry name" value="DUF4416"/>
    <property type="match status" value="1"/>
</dbReference>
<accession>A0A7V5XH81</accession>
<sequence>MSHPKTPTLQLYFVAITGRDLNLWERVLNLLKPELGSPIFQSKIYDFSSFTSYYAKEMGENLKKGIYFFENLKPPEYLIELKYKCYEIERNFADSLGNRRVNLDPGYLGLSKVVLSTFKDYAHRIYLDKGVYAEVTLIYRNKTYVELPWTYPDYKQPEIIEIFNKVRAWYKENLNVN</sequence>
<name>A0A7V5XH81_9BACT</name>
<comment type="caution">
    <text evidence="1">The sequence shown here is derived from an EMBL/GenBank/DDBJ whole genome shotgun (WGS) entry which is preliminary data.</text>
</comment>
<reference evidence="1" key="1">
    <citation type="journal article" date="2020" name="mSystems">
        <title>Genome- and Community-Level Interaction Insights into Carbon Utilization and Element Cycling Functions of Hydrothermarchaeota in Hydrothermal Sediment.</title>
        <authorList>
            <person name="Zhou Z."/>
            <person name="Liu Y."/>
            <person name="Xu W."/>
            <person name="Pan J."/>
            <person name="Luo Z.H."/>
            <person name="Li M."/>
        </authorList>
    </citation>
    <scope>NUCLEOTIDE SEQUENCE [LARGE SCALE GENOMIC DNA]</scope>
    <source>
        <strain evidence="1">SpSt-106</strain>
    </source>
</reference>
<protein>
    <submittedName>
        <fullName evidence="1">DUF4416 family protein</fullName>
    </submittedName>
</protein>
<dbReference type="AlphaFoldDB" id="A0A7V5XH81"/>
<proteinExistence type="predicted"/>
<organism evidence="1">
    <name type="scientific">Thermodesulfobacterium geofontis</name>
    <dbReference type="NCBI Taxonomy" id="1295609"/>
    <lineage>
        <taxon>Bacteria</taxon>
        <taxon>Pseudomonadati</taxon>
        <taxon>Thermodesulfobacteriota</taxon>
        <taxon>Thermodesulfobacteria</taxon>
        <taxon>Thermodesulfobacteriales</taxon>
        <taxon>Thermodesulfobacteriaceae</taxon>
        <taxon>Thermodesulfobacterium</taxon>
    </lineage>
</organism>